<dbReference type="Gene3D" id="3.40.50.300">
    <property type="entry name" value="P-loop containing nucleotide triphosphate hydrolases"/>
    <property type="match status" value="1"/>
</dbReference>
<keyword evidence="3" id="KW-0547">Nucleotide-binding</keyword>
<reference evidence="6 7" key="1">
    <citation type="journal article" date="2012" name="J. Bacteriol.">
        <title>Complete genome sequence of a thermophilic methanogen, Methanocella conradii HZ254, isolated from Chinese rice field soil.</title>
        <authorList>
            <person name="Lu Z."/>
            <person name="Lu Y."/>
        </authorList>
    </citation>
    <scope>NUCLEOTIDE SEQUENCE [LARGE SCALE GENOMIC DNA]</scope>
    <source>
        <strain evidence="7">DSM 24694 / JCM 17849 / CGMCC 1.5162 / HZ254</strain>
    </source>
</reference>
<dbReference type="InterPro" id="IPR017871">
    <property type="entry name" value="ABC_transporter-like_CS"/>
</dbReference>
<dbReference type="HOGENOM" id="CLU_000604_1_2_2"/>
<evidence type="ECO:0000256" key="2">
    <source>
        <dbReference type="ARBA" id="ARBA00022448"/>
    </source>
</evidence>
<dbReference type="PROSITE" id="PS00211">
    <property type="entry name" value="ABC_TRANSPORTER_1"/>
    <property type="match status" value="1"/>
</dbReference>
<dbReference type="InterPro" id="IPR003593">
    <property type="entry name" value="AAA+_ATPase"/>
</dbReference>
<name>H8I9D7_METCZ</name>
<protein>
    <submittedName>
        <fullName evidence="6">ABC-type multidrug transport system, ATPase component</fullName>
    </submittedName>
</protein>
<evidence type="ECO:0000256" key="1">
    <source>
        <dbReference type="ARBA" id="ARBA00005417"/>
    </source>
</evidence>
<dbReference type="Proteomes" id="UP000005233">
    <property type="component" value="Chromosome"/>
</dbReference>
<evidence type="ECO:0000313" key="7">
    <source>
        <dbReference type="Proteomes" id="UP000005233"/>
    </source>
</evidence>
<dbReference type="EMBL" id="CP003243">
    <property type="protein sequence ID" value="AFC99555.1"/>
    <property type="molecule type" value="Genomic_DNA"/>
</dbReference>
<feature type="domain" description="ABC transporter" evidence="5">
    <location>
        <begin position="2"/>
        <end position="231"/>
    </location>
</feature>
<dbReference type="Pfam" id="PF00005">
    <property type="entry name" value="ABC_tran"/>
    <property type="match status" value="1"/>
</dbReference>
<dbReference type="AlphaFoldDB" id="H8I9D7"/>
<dbReference type="STRING" id="1041930.Mtc_0794"/>
<dbReference type="GO" id="GO:0005524">
    <property type="term" value="F:ATP binding"/>
    <property type="evidence" value="ECO:0007669"/>
    <property type="project" value="UniProtKB-KW"/>
</dbReference>
<dbReference type="InterPro" id="IPR027417">
    <property type="entry name" value="P-loop_NTPase"/>
</dbReference>
<dbReference type="SMART" id="SM00382">
    <property type="entry name" value="AAA"/>
    <property type="match status" value="1"/>
</dbReference>
<evidence type="ECO:0000313" key="6">
    <source>
        <dbReference type="EMBL" id="AFC99555.1"/>
    </source>
</evidence>
<dbReference type="PANTHER" id="PTHR42711">
    <property type="entry name" value="ABC TRANSPORTER ATP-BINDING PROTEIN"/>
    <property type="match status" value="1"/>
</dbReference>
<dbReference type="GO" id="GO:0016887">
    <property type="term" value="F:ATP hydrolysis activity"/>
    <property type="evidence" value="ECO:0007669"/>
    <property type="project" value="InterPro"/>
</dbReference>
<dbReference type="RefSeq" id="WP_014405394.1">
    <property type="nucleotide sequence ID" value="NC_017034.1"/>
</dbReference>
<evidence type="ECO:0000259" key="5">
    <source>
        <dbReference type="PROSITE" id="PS50893"/>
    </source>
</evidence>
<keyword evidence="2" id="KW-0813">Transport</keyword>
<sequence length="290" mass="32563">MIKLRGVTKLYKDFAAVKDLDLDVDKGEILGIIGHNGAGKSTTLKMMVGLVSPTSGSVEVMGRDMAKDALHVKRFLGYLPEDSPLYENMTVSEYLRFFSELYGMPSKKADERIGLLLGSLKLPERNKLTGELSKGMKRKVSIARALLHDPDILVLDEPSSGLDPLTSFFIVDYLRRLRAEGKTIVLSAHNLFHVEYVCDRVAILKNGKLLVCDSMANIRKSLGKREYEVKFMSGQRLDYEKEDGHYILRTADLGEVAAILRDISENDWALVDLSMRESALEDIYVRLMAE</sequence>
<keyword evidence="7" id="KW-1185">Reference proteome</keyword>
<dbReference type="OrthoDB" id="87732at2157"/>
<dbReference type="PROSITE" id="PS50893">
    <property type="entry name" value="ABC_TRANSPORTER_2"/>
    <property type="match status" value="1"/>
</dbReference>
<dbReference type="InterPro" id="IPR050763">
    <property type="entry name" value="ABC_transporter_ATP-binding"/>
</dbReference>
<dbReference type="PANTHER" id="PTHR42711:SF5">
    <property type="entry name" value="ABC TRANSPORTER ATP-BINDING PROTEIN NATA"/>
    <property type="match status" value="1"/>
</dbReference>
<gene>
    <name evidence="6" type="ordered locus">Mtc_0794</name>
</gene>
<dbReference type="CDD" id="cd03230">
    <property type="entry name" value="ABC_DR_subfamily_A"/>
    <property type="match status" value="1"/>
</dbReference>
<dbReference type="SUPFAM" id="SSF52540">
    <property type="entry name" value="P-loop containing nucleoside triphosphate hydrolases"/>
    <property type="match status" value="1"/>
</dbReference>
<evidence type="ECO:0000256" key="4">
    <source>
        <dbReference type="ARBA" id="ARBA00022840"/>
    </source>
</evidence>
<dbReference type="GeneID" id="11970689"/>
<keyword evidence="4" id="KW-0067">ATP-binding</keyword>
<dbReference type="InterPro" id="IPR003439">
    <property type="entry name" value="ABC_transporter-like_ATP-bd"/>
</dbReference>
<dbReference type="eggNOG" id="arCOG00194">
    <property type="taxonomic scope" value="Archaea"/>
</dbReference>
<accession>H8I9D7</accession>
<proteinExistence type="inferred from homology"/>
<dbReference type="KEGG" id="mez:Mtc_0794"/>
<organism evidence="6 7">
    <name type="scientific">Methanocella conradii (strain DSM 24694 / JCM 17849 / CGMCC 1.5162 / HZ254)</name>
    <dbReference type="NCBI Taxonomy" id="1041930"/>
    <lineage>
        <taxon>Archaea</taxon>
        <taxon>Methanobacteriati</taxon>
        <taxon>Methanobacteriota</taxon>
        <taxon>Stenosarchaea group</taxon>
        <taxon>Methanomicrobia</taxon>
        <taxon>Methanocellales</taxon>
        <taxon>Methanocellaceae</taxon>
        <taxon>Methanocella</taxon>
    </lineage>
</organism>
<comment type="similarity">
    <text evidence="1">Belongs to the ABC transporter superfamily.</text>
</comment>
<evidence type="ECO:0000256" key="3">
    <source>
        <dbReference type="ARBA" id="ARBA00022741"/>
    </source>
</evidence>